<comment type="subunit">
    <text evidence="2">Heterooligomeric complex of about 850 to 900 kDa that forms two stacked rings, 12 to 16 nm in diameter.</text>
</comment>
<evidence type="ECO:0000256" key="2">
    <source>
        <dbReference type="ARBA" id="ARBA00011531"/>
    </source>
</evidence>
<dbReference type="Pfam" id="PF00118">
    <property type="entry name" value="Cpn60_TCP1"/>
    <property type="match status" value="1"/>
</dbReference>
<reference evidence="9" key="1">
    <citation type="submission" date="2021-01" db="EMBL/GenBank/DDBJ databases">
        <authorList>
            <person name="Corre E."/>
            <person name="Pelletier E."/>
            <person name="Niang G."/>
            <person name="Scheremetjew M."/>
            <person name="Finn R."/>
            <person name="Kale V."/>
            <person name="Holt S."/>
            <person name="Cochrane G."/>
            <person name="Meng A."/>
            <person name="Brown T."/>
            <person name="Cohen L."/>
        </authorList>
    </citation>
    <scope>NUCLEOTIDE SEQUENCE</scope>
    <source>
        <strain evidence="9">SPMC142</strain>
    </source>
</reference>
<dbReference type="InterPro" id="IPR002423">
    <property type="entry name" value="Cpn60/GroEL/TCP-1"/>
</dbReference>
<dbReference type="GO" id="GO:0005832">
    <property type="term" value="C:chaperonin-containing T-complex"/>
    <property type="evidence" value="ECO:0007669"/>
    <property type="project" value="UniProtKB-ARBA"/>
</dbReference>
<sequence length="229" mass="24581">MLADAGVMVIEHADFDGVERLSAVLGSDILSTFDSPELAKLGTCDLIEEMMIGEDKVIKFSGCARNEACSIVLRGSGSHILDEAERSLHDAICVLVAAVKNHKIIYGGGNAEMRMSLAVDELANSLGGKQAIAVEAFARALRQLPTIICDNAGYDSAEIVTNLRSEIFNGNTSSGLNMFKGQVDDMAELGVTECFRVKEQALVSATEAAEMILRVDEIIKCAPRKREGQ</sequence>
<dbReference type="InterPro" id="IPR027409">
    <property type="entry name" value="GroEL-like_apical_dom_sf"/>
</dbReference>
<dbReference type="InterPro" id="IPR027410">
    <property type="entry name" value="TCP-1-like_intermed_sf"/>
</dbReference>
<evidence type="ECO:0000256" key="3">
    <source>
        <dbReference type="ARBA" id="ARBA00022741"/>
    </source>
</evidence>
<proteinExistence type="inferred from homology"/>
<comment type="similarity">
    <text evidence="1 7">Belongs to the TCP-1 chaperonin family.</text>
</comment>
<evidence type="ECO:0000256" key="4">
    <source>
        <dbReference type="ARBA" id="ARBA00022840"/>
    </source>
</evidence>
<keyword evidence="4 7" id="KW-0067">ATP-binding</keyword>
<dbReference type="PRINTS" id="PR00304">
    <property type="entry name" value="TCOMPLEXTCP1"/>
</dbReference>
<keyword evidence="5 7" id="KW-0143">Chaperone</keyword>
<dbReference type="Gene3D" id="3.50.7.10">
    <property type="entry name" value="GroEL"/>
    <property type="match status" value="1"/>
</dbReference>
<dbReference type="Gene3D" id="1.10.560.10">
    <property type="entry name" value="GroEL-like equatorial domain"/>
    <property type="match status" value="1"/>
</dbReference>
<evidence type="ECO:0000256" key="5">
    <source>
        <dbReference type="ARBA" id="ARBA00023186"/>
    </source>
</evidence>
<organism evidence="9">
    <name type="scientific">Strombidinopsis acuminata</name>
    <dbReference type="NCBI Taxonomy" id="141414"/>
    <lineage>
        <taxon>Eukaryota</taxon>
        <taxon>Sar</taxon>
        <taxon>Alveolata</taxon>
        <taxon>Ciliophora</taxon>
        <taxon>Intramacronucleata</taxon>
        <taxon>Spirotrichea</taxon>
        <taxon>Choreotrichia</taxon>
        <taxon>Choreotrichida</taxon>
        <taxon>Strombidinopsidae</taxon>
        <taxon>Strombidinopsis</taxon>
    </lineage>
</organism>
<evidence type="ECO:0000256" key="6">
    <source>
        <dbReference type="ARBA" id="ARBA00024677"/>
    </source>
</evidence>
<evidence type="ECO:0000256" key="1">
    <source>
        <dbReference type="ARBA" id="ARBA00008020"/>
    </source>
</evidence>
<accession>A0A7S3VXU1</accession>
<dbReference type="InterPro" id="IPR017998">
    <property type="entry name" value="Chaperone_TCP-1"/>
</dbReference>
<keyword evidence="3 7" id="KW-0547">Nucleotide-binding</keyword>
<dbReference type="EMBL" id="HBIQ01007131">
    <property type="protein sequence ID" value="CAE0522789.1"/>
    <property type="molecule type" value="Transcribed_RNA"/>
</dbReference>
<dbReference type="GO" id="GO:0005524">
    <property type="term" value="F:ATP binding"/>
    <property type="evidence" value="ECO:0007669"/>
    <property type="project" value="UniProtKB-KW"/>
</dbReference>
<dbReference type="EMBL" id="HBIQ01007130">
    <property type="protein sequence ID" value="CAE0522787.1"/>
    <property type="molecule type" value="Transcribed_RNA"/>
</dbReference>
<dbReference type="AlphaFoldDB" id="A0A7S3VXU1"/>
<dbReference type="SUPFAM" id="SSF48592">
    <property type="entry name" value="GroEL equatorial domain-like"/>
    <property type="match status" value="1"/>
</dbReference>
<dbReference type="InterPro" id="IPR027413">
    <property type="entry name" value="GROEL-like_equatorial_sf"/>
</dbReference>
<evidence type="ECO:0008006" key="10">
    <source>
        <dbReference type="Google" id="ProtNLM"/>
    </source>
</evidence>
<dbReference type="Gene3D" id="3.30.260.10">
    <property type="entry name" value="TCP-1-like chaperonin intermediate domain"/>
    <property type="match status" value="1"/>
</dbReference>
<evidence type="ECO:0000313" key="8">
    <source>
        <dbReference type="EMBL" id="CAE0522787.1"/>
    </source>
</evidence>
<dbReference type="FunFam" id="1.10.560.10:FF:000017">
    <property type="entry name" value="T-complex protein 1 subunit eta"/>
    <property type="match status" value="1"/>
</dbReference>
<protein>
    <recommendedName>
        <fullName evidence="10">T-complex protein 1 subunit beta</fullName>
    </recommendedName>
</protein>
<evidence type="ECO:0000256" key="7">
    <source>
        <dbReference type="RuleBase" id="RU004187"/>
    </source>
</evidence>
<dbReference type="PANTHER" id="PTHR11353">
    <property type="entry name" value="CHAPERONIN"/>
    <property type="match status" value="1"/>
</dbReference>
<name>A0A7S3VXU1_9SPIT</name>
<comment type="function">
    <text evidence="6">Molecular chaperone; assists the folding of proteins upon ATP hydrolysis. Known to play a role, in vitro, in the folding of actin and tubulin.</text>
</comment>
<dbReference type="SUPFAM" id="SSF52029">
    <property type="entry name" value="GroEL apical domain-like"/>
    <property type="match status" value="1"/>
</dbReference>
<dbReference type="GO" id="GO:0140662">
    <property type="term" value="F:ATP-dependent protein folding chaperone"/>
    <property type="evidence" value="ECO:0007669"/>
    <property type="project" value="InterPro"/>
</dbReference>
<gene>
    <name evidence="8" type="ORF">SACU0126_LOCUS2511</name>
    <name evidence="9" type="ORF">SACU0126_LOCUS2512</name>
</gene>
<evidence type="ECO:0000313" key="9">
    <source>
        <dbReference type="EMBL" id="CAE0522789.1"/>
    </source>
</evidence>